<accession>A0ABR1FCJ2</accession>
<evidence type="ECO:0000313" key="7">
    <source>
        <dbReference type="EMBL" id="KAK7207482.1"/>
    </source>
</evidence>
<evidence type="ECO:0000256" key="5">
    <source>
        <dbReference type="SAM" id="MobiDB-lite"/>
    </source>
</evidence>
<evidence type="ECO:0000256" key="6">
    <source>
        <dbReference type="SAM" id="Phobius"/>
    </source>
</evidence>
<feature type="compositionally biased region" description="Low complexity" evidence="5">
    <location>
        <begin position="43"/>
        <end position="53"/>
    </location>
</feature>
<evidence type="ECO:0000256" key="2">
    <source>
        <dbReference type="ARBA" id="ARBA00022692"/>
    </source>
</evidence>
<dbReference type="GeneID" id="90035803"/>
<dbReference type="PANTHER" id="PTHR13396:SF5">
    <property type="entry name" value="NEDD4 FAMILY INTERACTING PROTEIN"/>
    <property type="match status" value="1"/>
</dbReference>
<evidence type="ECO:0000256" key="4">
    <source>
        <dbReference type="ARBA" id="ARBA00023136"/>
    </source>
</evidence>
<evidence type="ECO:0000313" key="8">
    <source>
        <dbReference type="Proteomes" id="UP001498771"/>
    </source>
</evidence>
<comment type="subcellular location">
    <subcellularLocation>
        <location evidence="1">Membrane</location>
        <topology evidence="1">Multi-pass membrane protein</topology>
    </subcellularLocation>
</comment>
<feature type="compositionally biased region" description="Low complexity" evidence="5">
    <location>
        <begin position="62"/>
        <end position="91"/>
    </location>
</feature>
<gene>
    <name evidence="7" type="ORF">BZA70DRAFT_234360</name>
</gene>
<dbReference type="RefSeq" id="XP_064770515.1">
    <property type="nucleotide sequence ID" value="XM_064910291.1"/>
</dbReference>
<organism evidence="7 8">
    <name type="scientific">Myxozyma melibiosi</name>
    <dbReference type="NCBI Taxonomy" id="54550"/>
    <lineage>
        <taxon>Eukaryota</taxon>
        <taxon>Fungi</taxon>
        <taxon>Dikarya</taxon>
        <taxon>Ascomycota</taxon>
        <taxon>Saccharomycotina</taxon>
        <taxon>Lipomycetes</taxon>
        <taxon>Lipomycetales</taxon>
        <taxon>Lipomycetaceae</taxon>
        <taxon>Myxozyma</taxon>
    </lineage>
</organism>
<comment type="caution">
    <text evidence="7">The sequence shown here is derived from an EMBL/GenBank/DDBJ whole genome shotgun (WGS) entry which is preliminary data.</text>
</comment>
<feature type="transmembrane region" description="Helical" evidence="6">
    <location>
        <begin position="157"/>
        <end position="178"/>
    </location>
</feature>
<feature type="region of interest" description="Disordered" evidence="5">
    <location>
        <begin position="106"/>
        <end position="125"/>
    </location>
</feature>
<dbReference type="EMBL" id="JBBJBU010000001">
    <property type="protein sequence ID" value="KAK7207482.1"/>
    <property type="molecule type" value="Genomic_DNA"/>
</dbReference>
<proteinExistence type="predicted"/>
<protein>
    <submittedName>
        <fullName evidence="7">Metal homeostatis protein bsd2</fullName>
    </submittedName>
</protein>
<feature type="compositionally biased region" description="Acidic residues" evidence="5">
    <location>
        <begin position="16"/>
        <end position="29"/>
    </location>
</feature>
<evidence type="ECO:0000256" key="1">
    <source>
        <dbReference type="ARBA" id="ARBA00004141"/>
    </source>
</evidence>
<keyword evidence="2 6" id="KW-0812">Transmembrane</keyword>
<evidence type="ECO:0000256" key="3">
    <source>
        <dbReference type="ARBA" id="ARBA00022989"/>
    </source>
</evidence>
<dbReference type="CDD" id="cd22212">
    <property type="entry name" value="NDFIP-like"/>
    <property type="match status" value="1"/>
</dbReference>
<keyword evidence="3 6" id="KW-1133">Transmembrane helix</keyword>
<feature type="transmembrane region" description="Helical" evidence="6">
    <location>
        <begin position="256"/>
        <end position="275"/>
    </location>
</feature>
<dbReference type="PANTHER" id="PTHR13396">
    <property type="entry name" value="NEDD4 FAMILY INTERACTING PROTEIN 1/2"/>
    <property type="match status" value="1"/>
</dbReference>
<dbReference type="Pfam" id="PF10176">
    <property type="entry name" value="NEDD4_Bsd2"/>
    <property type="match status" value="1"/>
</dbReference>
<dbReference type="Proteomes" id="UP001498771">
    <property type="component" value="Unassembled WGS sequence"/>
</dbReference>
<dbReference type="InterPro" id="IPR019325">
    <property type="entry name" value="NEDD4/Bsd2"/>
</dbReference>
<keyword evidence="8" id="KW-1185">Reference proteome</keyword>
<sequence>MPIQPDDPLARSFDMPADDPDNDSDADDEFFARRDSSIPSRDAAVTSTSAAAESRAEHARLLAESSTAASSSSSPSPSQSSSSHHPHLAPSNNDGVFANIMAKPEAGEKPAEENPPSYEEAAADATPPYWETTVIAPGMATDEIYIEGLPVGSFFNFMWNMLISMSFQFVGFLLTYLLHTTHAAKNGSRAGLGITLIQYGFYMRTNPEESTGEVVTDPATVTAAAAADPNSYDFQSSSSNSTSADGSTDGVTDQNIIVSYALIFIGWAILVRSLTSFIRARKMEQVILRGPNESAATDSEPIIEEV</sequence>
<feature type="region of interest" description="Disordered" evidence="5">
    <location>
        <begin position="1"/>
        <end position="95"/>
    </location>
</feature>
<reference evidence="7 8" key="1">
    <citation type="submission" date="2024-03" db="EMBL/GenBank/DDBJ databases">
        <title>Genome-scale model development and genomic sequencing of the oleaginous clade Lipomyces.</title>
        <authorList>
            <consortium name="Lawrence Berkeley National Laboratory"/>
            <person name="Czajka J.J."/>
            <person name="Han Y."/>
            <person name="Kim J."/>
            <person name="Mondo S.J."/>
            <person name="Hofstad B.A."/>
            <person name="Robles A."/>
            <person name="Haridas S."/>
            <person name="Riley R."/>
            <person name="LaButti K."/>
            <person name="Pangilinan J."/>
            <person name="Andreopoulos W."/>
            <person name="Lipzen A."/>
            <person name="Yan J."/>
            <person name="Wang M."/>
            <person name="Ng V."/>
            <person name="Grigoriev I.V."/>
            <person name="Spatafora J.W."/>
            <person name="Magnuson J.K."/>
            <person name="Baker S.E."/>
            <person name="Pomraning K.R."/>
        </authorList>
    </citation>
    <scope>NUCLEOTIDE SEQUENCE [LARGE SCALE GENOMIC DNA]</scope>
    <source>
        <strain evidence="7 8">Phaff 52-87</strain>
    </source>
</reference>
<keyword evidence="4 6" id="KW-0472">Membrane</keyword>
<name>A0ABR1FCJ2_9ASCO</name>